<dbReference type="RefSeq" id="WP_087207345.1">
    <property type="nucleotide sequence ID" value="NZ_JACJJF010000016.1"/>
</dbReference>
<sequence length="98" mass="10534">MKKLIFLITFIAVVAITAGYNMYIALDKKVYMTEFILTNVEALAQPENGGSGNYSCTATVDCGLPLGGSVSCSGQRCSRGIDWTRGAYVECDGNKTFC</sequence>
<keyword evidence="2" id="KW-1185">Reference proteome</keyword>
<dbReference type="Proteomes" id="UP001167871">
    <property type="component" value="Unassembled WGS sequence"/>
</dbReference>
<protein>
    <submittedName>
        <fullName evidence="1">NVEALA domain-containing protein</fullName>
    </submittedName>
</protein>
<evidence type="ECO:0000313" key="2">
    <source>
        <dbReference type="Proteomes" id="UP001167871"/>
    </source>
</evidence>
<gene>
    <name evidence="1" type="ORF">QVO10_07240</name>
</gene>
<dbReference type="EMBL" id="JAUEII010000012">
    <property type="protein sequence ID" value="MDN0049179.1"/>
    <property type="molecule type" value="Genomic_DNA"/>
</dbReference>
<dbReference type="InterPro" id="IPR025905">
    <property type="entry name" value="NVEALA"/>
</dbReference>
<dbReference type="Pfam" id="PF14055">
    <property type="entry name" value="NVEALA"/>
    <property type="match status" value="1"/>
</dbReference>
<evidence type="ECO:0000313" key="1">
    <source>
        <dbReference type="EMBL" id="MDN0049179.1"/>
    </source>
</evidence>
<proteinExistence type="predicted"/>
<organism evidence="1 2">
    <name type="scientific">Bacteroides gallinaceum</name>
    <dbReference type="NCBI Taxonomy" id="1462571"/>
    <lineage>
        <taxon>Bacteria</taxon>
        <taxon>Pseudomonadati</taxon>
        <taxon>Bacteroidota</taxon>
        <taxon>Bacteroidia</taxon>
        <taxon>Bacteroidales</taxon>
        <taxon>Bacteroidaceae</taxon>
        <taxon>Bacteroides</taxon>
    </lineage>
</organism>
<comment type="caution">
    <text evidence="1">The sequence shown here is derived from an EMBL/GenBank/DDBJ whole genome shotgun (WGS) entry which is preliminary data.</text>
</comment>
<name>A0ABT7X510_9BACE</name>
<reference evidence="1" key="1">
    <citation type="submission" date="2023-06" db="EMBL/GenBank/DDBJ databases">
        <authorList>
            <person name="Zeman M."/>
            <person name="Kubasova T."/>
            <person name="Jahodarova E."/>
            <person name="Nykrynova M."/>
            <person name="Rychlik I."/>
        </authorList>
    </citation>
    <scope>NUCLEOTIDE SEQUENCE</scope>
    <source>
        <strain evidence="1">84_SSukc20</strain>
    </source>
</reference>
<reference evidence="1" key="2">
    <citation type="submission" date="2024-05" db="EMBL/GenBank/DDBJ databases">
        <title>Identification and characterization of horizontal gene transfer across gut microbiota members of farm animals based on homology search.</title>
        <authorList>
            <person name="Schwarzerova J."/>
            <person name="Nykrynova M."/>
            <person name="Jureckova K."/>
            <person name="Cejkova D."/>
            <person name="Rychlik I."/>
        </authorList>
    </citation>
    <scope>NUCLEOTIDE SEQUENCE</scope>
    <source>
        <strain evidence="1">84_SSukc20</strain>
    </source>
</reference>
<accession>A0ABT7X510</accession>